<dbReference type="GO" id="GO:0005764">
    <property type="term" value="C:lysosome"/>
    <property type="evidence" value="ECO:0007669"/>
    <property type="project" value="TreeGrafter"/>
</dbReference>
<keyword evidence="2" id="KW-1185">Reference proteome</keyword>
<comment type="caution">
    <text evidence="1">The sequence shown here is derived from an EMBL/GenBank/DDBJ whole genome shotgun (WGS) entry which is preliminary data.</text>
</comment>
<gene>
    <name evidence="1" type="ORF">OFUS_LOCUS18983</name>
</gene>
<accession>A0A8J1UP68</accession>
<dbReference type="EMBL" id="CAIIXF020000009">
    <property type="protein sequence ID" value="CAH1794246.1"/>
    <property type="molecule type" value="Genomic_DNA"/>
</dbReference>
<sequence>MFRPILVILHIGLSGPFLTTASDARCCMPDIWDGVLVETGGTYNHNKDLAKVYESNIMMSSDATNKRQAWTETVNVQPSGATTKLKIIKDFKEMLQYTITDGKCTIAKLATPFPGMCIPGKSSHLGNSVVGGRIATDIWWWSDVAGQKNTSVRVSATTTAIDVCVPLTEVITTVALPVTTLTFLSYYNVTLGNRDPSVYLPPKYCPPPSQYQYSSKAESRLVSAMTSFFRDN</sequence>
<dbReference type="AlphaFoldDB" id="A0A8J1UP68"/>
<dbReference type="GO" id="GO:0007160">
    <property type="term" value="P:cell-matrix adhesion"/>
    <property type="evidence" value="ECO:0007669"/>
    <property type="project" value="InterPro"/>
</dbReference>
<dbReference type="PANTHER" id="PTHR10697:SF13">
    <property type="entry name" value="RICIN B LECTIN DOMAIN-CONTAINING PROTEIN"/>
    <property type="match status" value="1"/>
</dbReference>
<dbReference type="Proteomes" id="UP000749559">
    <property type="component" value="Unassembled WGS sequence"/>
</dbReference>
<dbReference type="PANTHER" id="PTHR10697">
    <property type="entry name" value="MAMMALIAN EPENDYMIN-RELATED PROTEIN 1"/>
    <property type="match status" value="1"/>
</dbReference>
<dbReference type="GO" id="GO:0005576">
    <property type="term" value="C:extracellular region"/>
    <property type="evidence" value="ECO:0007669"/>
    <property type="project" value="InterPro"/>
</dbReference>
<evidence type="ECO:0000313" key="2">
    <source>
        <dbReference type="Proteomes" id="UP000749559"/>
    </source>
</evidence>
<dbReference type="OrthoDB" id="6084362at2759"/>
<protein>
    <submittedName>
        <fullName evidence="1">Uncharacterized protein</fullName>
    </submittedName>
</protein>
<dbReference type="GO" id="GO:0005509">
    <property type="term" value="F:calcium ion binding"/>
    <property type="evidence" value="ECO:0007669"/>
    <property type="project" value="InterPro"/>
</dbReference>
<dbReference type="Pfam" id="PF00811">
    <property type="entry name" value="Ependymin"/>
    <property type="match status" value="1"/>
</dbReference>
<proteinExistence type="predicted"/>
<reference evidence="1" key="1">
    <citation type="submission" date="2022-03" db="EMBL/GenBank/DDBJ databases">
        <authorList>
            <person name="Martin C."/>
        </authorList>
    </citation>
    <scope>NUCLEOTIDE SEQUENCE</scope>
</reference>
<dbReference type="InterPro" id="IPR001299">
    <property type="entry name" value="Ependymin"/>
</dbReference>
<evidence type="ECO:0000313" key="1">
    <source>
        <dbReference type="EMBL" id="CAH1794246.1"/>
    </source>
</evidence>
<name>A0A8J1UP68_OWEFU</name>
<organism evidence="1 2">
    <name type="scientific">Owenia fusiformis</name>
    <name type="common">Polychaete worm</name>
    <dbReference type="NCBI Taxonomy" id="6347"/>
    <lineage>
        <taxon>Eukaryota</taxon>
        <taxon>Metazoa</taxon>
        <taxon>Spiralia</taxon>
        <taxon>Lophotrochozoa</taxon>
        <taxon>Annelida</taxon>
        <taxon>Polychaeta</taxon>
        <taxon>Sedentaria</taxon>
        <taxon>Canalipalpata</taxon>
        <taxon>Sabellida</taxon>
        <taxon>Oweniida</taxon>
        <taxon>Oweniidae</taxon>
        <taxon>Owenia</taxon>
    </lineage>
</organism>